<gene>
    <name evidence="2" type="ORF">QVD17_25777</name>
</gene>
<evidence type="ECO:0000313" key="2">
    <source>
        <dbReference type="EMBL" id="KAK1416662.1"/>
    </source>
</evidence>
<feature type="compositionally biased region" description="Acidic residues" evidence="1">
    <location>
        <begin position="22"/>
        <end position="32"/>
    </location>
</feature>
<dbReference type="AlphaFoldDB" id="A0AAD8K5N2"/>
<dbReference type="PANTHER" id="PTHR34553:SF4">
    <property type="entry name" value="G1_S-SPECIFIC CYCLIN-E PROTEIN"/>
    <property type="match status" value="1"/>
</dbReference>
<dbReference type="PANTHER" id="PTHR34553">
    <property type="entry name" value="OS05G0597400 PROTEIN"/>
    <property type="match status" value="1"/>
</dbReference>
<evidence type="ECO:0000256" key="1">
    <source>
        <dbReference type="SAM" id="MobiDB-lite"/>
    </source>
</evidence>
<feature type="region of interest" description="Disordered" evidence="1">
    <location>
        <begin position="16"/>
        <end position="35"/>
    </location>
</feature>
<protein>
    <submittedName>
        <fullName evidence="2">Uncharacterized protein</fullName>
    </submittedName>
</protein>
<reference evidence="2" key="1">
    <citation type="journal article" date="2023" name="bioRxiv">
        <title>Improved chromosome-level genome assembly for marigold (Tagetes erecta).</title>
        <authorList>
            <person name="Jiang F."/>
            <person name="Yuan L."/>
            <person name="Wang S."/>
            <person name="Wang H."/>
            <person name="Xu D."/>
            <person name="Wang A."/>
            <person name="Fan W."/>
        </authorList>
    </citation>
    <scope>NUCLEOTIDE SEQUENCE</scope>
    <source>
        <strain evidence="2">WSJ</strain>
        <tissue evidence="2">Leaf</tissue>
    </source>
</reference>
<proteinExistence type="predicted"/>
<sequence length="136" mass="15153">MLGLKSDQGDAFHDALDSHGIDEDDNNDDEDMSSVTGELTEILQDHMSTIDPAIQYKDVLLLFRFNDHDLPFELFVVTVVIGFCDLYKNIPLLKATAARLCGPFFGGLFKLASPTESTAGGYEVSMWRALWNDLFS</sequence>
<organism evidence="2 3">
    <name type="scientific">Tagetes erecta</name>
    <name type="common">African marigold</name>
    <dbReference type="NCBI Taxonomy" id="13708"/>
    <lineage>
        <taxon>Eukaryota</taxon>
        <taxon>Viridiplantae</taxon>
        <taxon>Streptophyta</taxon>
        <taxon>Embryophyta</taxon>
        <taxon>Tracheophyta</taxon>
        <taxon>Spermatophyta</taxon>
        <taxon>Magnoliopsida</taxon>
        <taxon>eudicotyledons</taxon>
        <taxon>Gunneridae</taxon>
        <taxon>Pentapetalae</taxon>
        <taxon>asterids</taxon>
        <taxon>campanulids</taxon>
        <taxon>Asterales</taxon>
        <taxon>Asteraceae</taxon>
        <taxon>Asteroideae</taxon>
        <taxon>Heliantheae alliance</taxon>
        <taxon>Tageteae</taxon>
        <taxon>Tagetes</taxon>
    </lineage>
</organism>
<evidence type="ECO:0000313" key="3">
    <source>
        <dbReference type="Proteomes" id="UP001229421"/>
    </source>
</evidence>
<name>A0AAD8K5N2_TARER</name>
<accession>A0AAD8K5N2</accession>
<dbReference type="EMBL" id="JAUHHV010000007">
    <property type="protein sequence ID" value="KAK1416662.1"/>
    <property type="molecule type" value="Genomic_DNA"/>
</dbReference>
<comment type="caution">
    <text evidence="2">The sequence shown here is derived from an EMBL/GenBank/DDBJ whole genome shotgun (WGS) entry which is preliminary data.</text>
</comment>
<keyword evidence="3" id="KW-1185">Reference proteome</keyword>
<dbReference type="Proteomes" id="UP001229421">
    <property type="component" value="Unassembled WGS sequence"/>
</dbReference>